<comment type="subcellular location">
    <subcellularLocation>
        <location evidence="1">Cell membrane</location>
        <topology evidence="1">Multi-pass membrane protein</topology>
    </subcellularLocation>
</comment>
<feature type="transmembrane region" description="Helical" evidence="7">
    <location>
        <begin position="335"/>
        <end position="353"/>
    </location>
</feature>
<dbReference type="GO" id="GO:0015109">
    <property type="term" value="F:chromate transmembrane transporter activity"/>
    <property type="evidence" value="ECO:0007669"/>
    <property type="project" value="InterPro"/>
</dbReference>
<evidence type="ECO:0000313" key="9">
    <source>
        <dbReference type="Proteomes" id="UP000334990"/>
    </source>
</evidence>
<feature type="transmembrane region" description="Helical" evidence="7">
    <location>
        <begin position="230"/>
        <end position="255"/>
    </location>
</feature>
<feature type="transmembrane region" description="Helical" evidence="7">
    <location>
        <begin position="275"/>
        <end position="296"/>
    </location>
</feature>
<evidence type="ECO:0000256" key="1">
    <source>
        <dbReference type="ARBA" id="ARBA00004651"/>
    </source>
</evidence>
<dbReference type="AlphaFoldDB" id="A0A5M3W488"/>
<comment type="similarity">
    <text evidence="2">Belongs to the chromate ion transporter (CHR) (TC 2.A.51) family.</text>
</comment>
<keyword evidence="4 7" id="KW-0812">Transmembrane</keyword>
<evidence type="ECO:0000256" key="4">
    <source>
        <dbReference type="ARBA" id="ARBA00022692"/>
    </source>
</evidence>
<evidence type="ECO:0000256" key="6">
    <source>
        <dbReference type="ARBA" id="ARBA00023136"/>
    </source>
</evidence>
<feature type="transmembrane region" description="Helical" evidence="7">
    <location>
        <begin position="302"/>
        <end position="323"/>
    </location>
</feature>
<dbReference type="InterPro" id="IPR014047">
    <property type="entry name" value="Chr_Tranpt_l_chain"/>
</dbReference>
<evidence type="ECO:0000256" key="5">
    <source>
        <dbReference type="ARBA" id="ARBA00022989"/>
    </source>
</evidence>
<sequence length="408" mass="43499">MGEVAAAFLKLGVIGFGGPAAHTALMRDELVRRRGWVSDERFLDLMGATNLIPGPNSTELAIHLGHERARARGLVVAGVCFILPAFVLVLALAWAYGRYGRTPAAEGLLYGIKPVVVAIVVWAVAGLTKTAIKNAPTGIVAAAVLVAYLLGVNELLLLAGGGLLVMAWRLRPDGHALLLLFPLDPLRRALFPLDPLRPALFPLDPLRPALFPLDAIRRIPYFLDPSGGDLIRLFLTFLKIGSVLYGSGYVLLAFLEGDFVVRLGWLTQEQLLDAISIGQVTPGPVFTTATFIGYVIAGLPGAVLATIGIFAPSFVFVALLTRLVHWIRGRAWSSAFLDGVNAAALALMAGVTLHLGREALVDPLTVVLAGVTLILQWRTRINTAWFIAAAAGIGTARALFLLAYPMGV</sequence>
<dbReference type="PANTHER" id="PTHR33567">
    <property type="entry name" value="CHROMATE ION TRANSPORTER (EUROFUNG)"/>
    <property type="match status" value="1"/>
</dbReference>
<dbReference type="NCBIfam" id="TIGR00937">
    <property type="entry name" value="2A51"/>
    <property type="match status" value="1"/>
</dbReference>
<protein>
    <submittedName>
        <fullName evidence="8">Chromate transporter</fullName>
    </submittedName>
</protein>
<feature type="transmembrane region" description="Helical" evidence="7">
    <location>
        <begin position="6"/>
        <end position="25"/>
    </location>
</feature>
<feature type="transmembrane region" description="Helical" evidence="7">
    <location>
        <begin position="359"/>
        <end position="377"/>
    </location>
</feature>
<evidence type="ECO:0000256" key="2">
    <source>
        <dbReference type="ARBA" id="ARBA00005262"/>
    </source>
</evidence>
<feature type="transmembrane region" description="Helical" evidence="7">
    <location>
        <begin position="74"/>
        <end position="96"/>
    </location>
</feature>
<feature type="transmembrane region" description="Helical" evidence="7">
    <location>
        <begin position="139"/>
        <end position="168"/>
    </location>
</feature>
<evidence type="ECO:0000256" key="7">
    <source>
        <dbReference type="SAM" id="Phobius"/>
    </source>
</evidence>
<dbReference type="PIRSF" id="PIRSF004810">
    <property type="entry name" value="ChrA"/>
    <property type="match status" value="1"/>
</dbReference>
<gene>
    <name evidence="8" type="ORF">Acor_59410</name>
</gene>
<proteinExistence type="inferred from homology"/>
<name>A0A5M3W488_9ACTN</name>
<feature type="transmembrane region" description="Helical" evidence="7">
    <location>
        <begin position="108"/>
        <end position="127"/>
    </location>
</feature>
<comment type="caution">
    <text evidence="8">The sequence shown here is derived from an EMBL/GenBank/DDBJ whole genome shotgun (WGS) entry which is preliminary data.</text>
</comment>
<keyword evidence="9" id="KW-1185">Reference proteome</keyword>
<dbReference type="InterPro" id="IPR003370">
    <property type="entry name" value="Chromate_transpt"/>
</dbReference>
<evidence type="ECO:0000313" key="8">
    <source>
        <dbReference type="EMBL" id="GES03875.1"/>
    </source>
</evidence>
<reference evidence="8 9" key="1">
    <citation type="submission" date="2019-10" db="EMBL/GenBank/DDBJ databases">
        <title>Whole genome shotgun sequence of Acrocarpospora corrugata NBRC 13972.</title>
        <authorList>
            <person name="Ichikawa N."/>
            <person name="Kimura A."/>
            <person name="Kitahashi Y."/>
            <person name="Komaki H."/>
            <person name="Oguchi A."/>
        </authorList>
    </citation>
    <scope>NUCLEOTIDE SEQUENCE [LARGE SCALE GENOMIC DNA]</scope>
    <source>
        <strain evidence="8 9">NBRC 13972</strain>
    </source>
</reference>
<keyword evidence="6 7" id="KW-0472">Membrane</keyword>
<accession>A0A5M3W488</accession>
<dbReference type="Proteomes" id="UP000334990">
    <property type="component" value="Unassembled WGS sequence"/>
</dbReference>
<keyword evidence="5 7" id="KW-1133">Transmembrane helix</keyword>
<keyword evidence="3" id="KW-1003">Cell membrane</keyword>
<dbReference type="PANTHER" id="PTHR33567:SF3">
    <property type="entry name" value="CHROMATE ION TRANSPORTER (EUROFUNG)"/>
    <property type="match status" value="1"/>
</dbReference>
<dbReference type="Pfam" id="PF02417">
    <property type="entry name" value="Chromate_transp"/>
    <property type="match status" value="2"/>
</dbReference>
<feature type="transmembrane region" description="Helical" evidence="7">
    <location>
        <begin position="384"/>
        <end position="404"/>
    </location>
</feature>
<organism evidence="8 9">
    <name type="scientific">Acrocarpospora corrugata</name>
    <dbReference type="NCBI Taxonomy" id="35763"/>
    <lineage>
        <taxon>Bacteria</taxon>
        <taxon>Bacillati</taxon>
        <taxon>Actinomycetota</taxon>
        <taxon>Actinomycetes</taxon>
        <taxon>Streptosporangiales</taxon>
        <taxon>Streptosporangiaceae</taxon>
        <taxon>Acrocarpospora</taxon>
    </lineage>
</organism>
<evidence type="ECO:0000256" key="3">
    <source>
        <dbReference type="ARBA" id="ARBA00022475"/>
    </source>
</evidence>
<dbReference type="GO" id="GO:0005886">
    <property type="term" value="C:plasma membrane"/>
    <property type="evidence" value="ECO:0007669"/>
    <property type="project" value="UniProtKB-SubCell"/>
</dbReference>
<dbReference type="EMBL" id="BLAD01000074">
    <property type="protein sequence ID" value="GES03875.1"/>
    <property type="molecule type" value="Genomic_DNA"/>
</dbReference>